<keyword evidence="3" id="KW-1185">Reference proteome</keyword>
<dbReference type="Proteomes" id="UP000000323">
    <property type="component" value="Chromosome 1"/>
</dbReference>
<accession>D1CCE7</accession>
<reference evidence="3" key="1">
    <citation type="journal article" date="2010" name="Stand. Genomic Sci.">
        <title>Complete genome sequence of 'Thermobaculum terrenum' type strain (YNP1).</title>
        <authorList>
            <person name="Kiss H."/>
            <person name="Cleland D."/>
            <person name="Lapidus A."/>
            <person name="Lucas S."/>
            <person name="Glavina Del Rio T."/>
            <person name="Nolan M."/>
            <person name="Tice H."/>
            <person name="Han C."/>
            <person name="Goodwin L."/>
            <person name="Pitluck S."/>
            <person name="Liolios K."/>
            <person name="Ivanova N."/>
            <person name="Mavromatis K."/>
            <person name="Ovchinnikova G."/>
            <person name="Pati A."/>
            <person name="Chen A."/>
            <person name="Palaniappan K."/>
            <person name="Land M."/>
            <person name="Hauser L."/>
            <person name="Chang Y."/>
            <person name="Jeffries C."/>
            <person name="Lu M."/>
            <person name="Brettin T."/>
            <person name="Detter J."/>
            <person name="Goker M."/>
            <person name="Tindall B."/>
            <person name="Beck B."/>
            <person name="McDermott T."/>
            <person name="Woyke T."/>
            <person name="Bristow J."/>
            <person name="Eisen J."/>
            <person name="Markowitz V."/>
            <person name="Hugenholtz P."/>
            <person name="Kyrpides N."/>
            <person name="Klenk H."/>
            <person name="Cheng J."/>
        </authorList>
    </citation>
    <scope>NUCLEOTIDE SEQUENCE [LARGE SCALE GENOMIC DNA]</scope>
    <source>
        <strain evidence="3">ATCC BAA-798 / YNP1</strain>
    </source>
</reference>
<proteinExistence type="predicted"/>
<dbReference type="InterPro" id="IPR039422">
    <property type="entry name" value="MarR/SlyA-like"/>
</dbReference>
<dbReference type="KEGG" id="ttr:Tter_1556"/>
<dbReference type="GO" id="GO:0006950">
    <property type="term" value="P:response to stress"/>
    <property type="evidence" value="ECO:0007669"/>
    <property type="project" value="TreeGrafter"/>
</dbReference>
<name>D1CCE7_THET1</name>
<dbReference type="SUPFAM" id="SSF46785">
    <property type="entry name" value="Winged helix' DNA-binding domain"/>
    <property type="match status" value="1"/>
</dbReference>
<feature type="domain" description="HTH marR-type" evidence="1">
    <location>
        <begin position="34"/>
        <end position="173"/>
    </location>
</feature>
<evidence type="ECO:0000313" key="2">
    <source>
        <dbReference type="EMBL" id="ACZ42462.1"/>
    </source>
</evidence>
<dbReference type="InterPro" id="IPR000835">
    <property type="entry name" value="HTH_MarR-typ"/>
</dbReference>
<dbReference type="SMART" id="SM00347">
    <property type="entry name" value="HTH_MARR"/>
    <property type="match status" value="1"/>
</dbReference>
<dbReference type="PANTHER" id="PTHR33164">
    <property type="entry name" value="TRANSCRIPTIONAL REGULATOR, MARR FAMILY"/>
    <property type="match status" value="1"/>
</dbReference>
<dbReference type="HOGENOM" id="CLU_083287_1_2_0"/>
<dbReference type="STRING" id="525904.Tter_1556"/>
<protein>
    <submittedName>
        <fullName evidence="2">Transcriptional regulator, MarR family</fullName>
    </submittedName>
</protein>
<dbReference type="PRINTS" id="PR00598">
    <property type="entry name" value="HTHMARR"/>
</dbReference>
<evidence type="ECO:0000259" key="1">
    <source>
        <dbReference type="PROSITE" id="PS50995"/>
    </source>
</evidence>
<dbReference type="Pfam" id="PF01047">
    <property type="entry name" value="MarR"/>
    <property type="match status" value="1"/>
</dbReference>
<evidence type="ECO:0000313" key="3">
    <source>
        <dbReference type="Proteomes" id="UP000000323"/>
    </source>
</evidence>
<sequence length="189" mass="21425">MPSSLYDYASAILSIMSNKTEPDISEKNSSGKGESTKAREIARISSLLRSFGVANLAYAISLAERLDMTLSDLAAVEHIHTYGDLTPKQLANNLKMSTGSITALLDRLEEAGYLRRDPHPHDRRSLILHITDHAIEDIRHVQSEFVSEVHQILNRYSEDELQIIEDFLNKLIPVLVKHSHYRRLVKHND</sequence>
<dbReference type="AlphaFoldDB" id="D1CCE7"/>
<dbReference type="Gene3D" id="1.10.10.10">
    <property type="entry name" value="Winged helix-like DNA-binding domain superfamily/Winged helix DNA-binding domain"/>
    <property type="match status" value="1"/>
</dbReference>
<dbReference type="InterPro" id="IPR036390">
    <property type="entry name" value="WH_DNA-bd_sf"/>
</dbReference>
<organism evidence="2 3">
    <name type="scientific">Thermobaculum terrenum (strain ATCC BAA-798 / CCMEE 7001 / YNP1)</name>
    <dbReference type="NCBI Taxonomy" id="525904"/>
    <lineage>
        <taxon>Bacteria</taxon>
        <taxon>Bacillati</taxon>
        <taxon>Chloroflexota</taxon>
        <taxon>Chloroflexia</taxon>
        <taxon>Candidatus Thermobaculales</taxon>
        <taxon>Candidatus Thermobaculaceae</taxon>
        <taxon>Thermobaculum</taxon>
    </lineage>
</organism>
<dbReference type="PANTHER" id="PTHR33164:SF106">
    <property type="entry name" value="TRANSCRIPTIONAL REGULATORY PROTEIN"/>
    <property type="match status" value="1"/>
</dbReference>
<dbReference type="eggNOG" id="COG1846">
    <property type="taxonomic scope" value="Bacteria"/>
</dbReference>
<dbReference type="OrthoDB" id="162531at2"/>
<dbReference type="GO" id="GO:0003700">
    <property type="term" value="F:DNA-binding transcription factor activity"/>
    <property type="evidence" value="ECO:0007669"/>
    <property type="project" value="InterPro"/>
</dbReference>
<gene>
    <name evidence="2" type="ordered locus">Tter_1556</name>
</gene>
<dbReference type="PROSITE" id="PS50995">
    <property type="entry name" value="HTH_MARR_2"/>
    <property type="match status" value="1"/>
</dbReference>
<dbReference type="EMBL" id="CP001825">
    <property type="protein sequence ID" value="ACZ42462.1"/>
    <property type="molecule type" value="Genomic_DNA"/>
</dbReference>
<dbReference type="InterPro" id="IPR036388">
    <property type="entry name" value="WH-like_DNA-bd_sf"/>
</dbReference>